<dbReference type="Gene3D" id="1.10.10.10">
    <property type="entry name" value="Winged helix-like DNA-binding domain superfamily/Winged helix DNA-binding domain"/>
    <property type="match status" value="1"/>
</dbReference>
<dbReference type="PANTHER" id="PTHR34849">
    <property type="entry name" value="SSL5025 PROTEIN"/>
    <property type="match status" value="1"/>
</dbReference>
<organism evidence="1">
    <name type="scientific">Planktothricoides sp. SpSt-374</name>
    <dbReference type="NCBI Taxonomy" id="2282167"/>
    <lineage>
        <taxon>Bacteria</taxon>
        <taxon>Bacillati</taxon>
        <taxon>Cyanobacteriota</taxon>
        <taxon>Cyanophyceae</taxon>
        <taxon>Oscillatoriophycideae</taxon>
        <taxon>Oscillatoriales</taxon>
        <taxon>Oscillatoriaceae</taxon>
        <taxon>Planktothricoides</taxon>
    </lineage>
</organism>
<dbReference type="Pfam" id="PF04255">
    <property type="entry name" value="DUF433"/>
    <property type="match status" value="1"/>
</dbReference>
<comment type="caution">
    <text evidence="1">The sequence shown here is derived from an EMBL/GenBank/DDBJ whole genome shotgun (WGS) entry which is preliminary data.</text>
</comment>
<dbReference type="SUPFAM" id="SSF46689">
    <property type="entry name" value="Homeodomain-like"/>
    <property type="match status" value="1"/>
</dbReference>
<evidence type="ECO:0000313" key="1">
    <source>
        <dbReference type="EMBL" id="HGG03022.1"/>
    </source>
</evidence>
<dbReference type="AlphaFoldDB" id="A0A7C3ZN08"/>
<sequence>MSWQERIAIDSEILTGKPVIKGTRLAVEFILELLAQGWSEADIMRNYPGLTIEDIRACFSYASAALKAEKVYPLKA</sequence>
<protein>
    <submittedName>
        <fullName evidence="1">DUF433 domain-containing protein</fullName>
    </submittedName>
</protein>
<dbReference type="InterPro" id="IPR009057">
    <property type="entry name" value="Homeodomain-like_sf"/>
</dbReference>
<dbReference type="EMBL" id="DSPX01000206">
    <property type="protein sequence ID" value="HGG03022.1"/>
    <property type="molecule type" value="Genomic_DNA"/>
</dbReference>
<accession>A0A7C3ZN08</accession>
<proteinExistence type="predicted"/>
<dbReference type="InterPro" id="IPR007367">
    <property type="entry name" value="DUF433"/>
</dbReference>
<dbReference type="PANTHER" id="PTHR34849:SF3">
    <property type="entry name" value="SSR2962 PROTEIN"/>
    <property type="match status" value="1"/>
</dbReference>
<gene>
    <name evidence="1" type="ORF">ENR15_20855</name>
</gene>
<dbReference type="InterPro" id="IPR036388">
    <property type="entry name" value="WH-like_DNA-bd_sf"/>
</dbReference>
<name>A0A7C3ZN08_9CYAN</name>
<reference evidence="1" key="1">
    <citation type="journal article" date="2020" name="mSystems">
        <title>Genome- and Community-Level Interaction Insights into Carbon Utilization and Element Cycling Functions of Hydrothermarchaeota in Hydrothermal Sediment.</title>
        <authorList>
            <person name="Zhou Z."/>
            <person name="Liu Y."/>
            <person name="Xu W."/>
            <person name="Pan J."/>
            <person name="Luo Z.H."/>
            <person name="Li M."/>
        </authorList>
    </citation>
    <scope>NUCLEOTIDE SEQUENCE [LARGE SCALE GENOMIC DNA]</scope>
    <source>
        <strain evidence="1">SpSt-374</strain>
    </source>
</reference>